<dbReference type="InterPro" id="IPR047594">
    <property type="entry name" value="MoaC_bact/euk"/>
</dbReference>
<dbReference type="InterPro" id="IPR040064">
    <property type="entry name" value="MoaA-like"/>
</dbReference>
<dbReference type="SFLD" id="SFLDG01067">
    <property type="entry name" value="SPASM/twitch_domain_containing"/>
    <property type="match status" value="1"/>
</dbReference>
<keyword evidence="10" id="KW-0408">Iron</keyword>
<evidence type="ECO:0000256" key="10">
    <source>
        <dbReference type="ARBA" id="ARBA00023004"/>
    </source>
</evidence>
<feature type="compositionally biased region" description="Basic and acidic residues" evidence="17">
    <location>
        <begin position="525"/>
        <end position="540"/>
    </location>
</feature>
<evidence type="ECO:0000259" key="18">
    <source>
        <dbReference type="PROSITE" id="PS51918"/>
    </source>
</evidence>
<keyword evidence="20" id="KW-1185">Reference proteome</keyword>
<dbReference type="NCBIfam" id="TIGR02666">
    <property type="entry name" value="moaA"/>
    <property type="match status" value="1"/>
</dbReference>
<dbReference type="SUPFAM" id="SSF102114">
    <property type="entry name" value="Radical SAM enzymes"/>
    <property type="match status" value="1"/>
</dbReference>
<dbReference type="InterPro" id="IPR050105">
    <property type="entry name" value="MoCo_biosynth_MoaA/MoaC"/>
</dbReference>
<dbReference type="PROSITE" id="PS01305">
    <property type="entry name" value="MOAA_NIFB_PQQE"/>
    <property type="match status" value="1"/>
</dbReference>
<feature type="region of interest" description="Disordered" evidence="17">
    <location>
        <begin position="1"/>
        <end position="81"/>
    </location>
</feature>
<keyword evidence="9" id="KW-0547">Nucleotide-binding</keyword>
<reference evidence="19" key="2">
    <citation type="submission" date="2023-05" db="EMBL/GenBank/DDBJ databases">
        <authorList>
            <consortium name="Lawrence Berkeley National Laboratory"/>
            <person name="Steindorff A."/>
            <person name="Hensen N."/>
            <person name="Bonometti L."/>
            <person name="Westerberg I."/>
            <person name="Brannstrom I.O."/>
            <person name="Guillou S."/>
            <person name="Cros-Aarteil S."/>
            <person name="Calhoun S."/>
            <person name="Haridas S."/>
            <person name="Kuo A."/>
            <person name="Mondo S."/>
            <person name="Pangilinan J."/>
            <person name="Riley R."/>
            <person name="Labutti K."/>
            <person name="Andreopoulos B."/>
            <person name="Lipzen A."/>
            <person name="Chen C."/>
            <person name="Yanf M."/>
            <person name="Daum C."/>
            <person name="Ng V."/>
            <person name="Clum A."/>
            <person name="Ohm R."/>
            <person name="Martin F."/>
            <person name="Silar P."/>
            <person name="Natvig D."/>
            <person name="Lalanne C."/>
            <person name="Gautier V."/>
            <person name="Ament-Velasquez S.L."/>
            <person name="Kruys A."/>
            <person name="Hutchinson M.I."/>
            <person name="Powell A.J."/>
            <person name="Barry K."/>
            <person name="Miller A.N."/>
            <person name="Grigoriev I.V."/>
            <person name="Debuchy R."/>
            <person name="Gladieux P."/>
            <person name="Thoren M.H."/>
            <person name="Johannesson H."/>
        </authorList>
    </citation>
    <scope>NUCLEOTIDE SEQUENCE</scope>
    <source>
        <strain evidence="19">CBS 359.72</strain>
    </source>
</reference>
<dbReference type="SFLD" id="SFLDG01383">
    <property type="entry name" value="cyclic_pyranopterin_phosphate"/>
    <property type="match status" value="1"/>
</dbReference>
<keyword evidence="13" id="KW-0342">GTP-binding</keyword>
<comment type="similarity">
    <text evidence="4">In the C-terminal section; belongs to the MoaC family.</text>
</comment>
<dbReference type="PROSITE" id="PS51918">
    <property type="entry name" value="RADICAL_SAM"/>
    <property type="match status" value="1"/>
</dbReference>
<dbReference type="AlphaFoldDB" id="A0AAN7D1S1"/>
<evidence type="ECO:0000256" key="1">
    <source>
        <dbReference type="ARBA" id="ARBA00001637"/>
    </source>
</evidence>
<evidence type="ECO:0000256" key="14">
    <source>
        <dbReference type="ARBA" id="ARBA00023150"/>
    </source>
</evidence>
<keyword evidence="14" id="KW-0501">Molybdenum cofactor biosynthesis</keyword>
<evidence type="ECO:0000256" key="17">
    <source>
        <dbReference type="SAM" id="MobiDB-lite"/>
    </source>
</evidence>
<dbReference type="InterPro" id="IPR006638">
    <property type="entry name" value="Elp3/MiaA/NifB-like_rSAM"/>
</dbReference>
<dbReference type="PANTHER" id="PTHR22960:SF0">
    <property type="entry name" value="MOLYBDENUM COFACTOR BIOSYNTHESIS PROTEIN 1"/>
    <property type="match status" value="1"/>
</dbReference>
<evidence type="ECO:0000256" key="3">
    <source>
        <dbReference type="ARBA" id="ARBA00005046"/>
    </source>
</evidence>
<evidence type="ECO:0000256" key="15">
    <source>
        <dbReference type="ARBA" id="ARBA00023239"/>
    </source>
</evidence>
<dbReference type="InterPro" id="IPR007197">
    <property type="entry name" value="rSAM"/>
</dbReference>
<feature type="domain" description="Radical SAM core" evidence="18">
    <location>
        <begin position="101"/>
        <end position="328"/>
    </location>
</feature>
<dbReference type="SMART" id="SM00729">
    <property type="entry name" value="Elp3"/>
    <property type="match status" value="1"/>
</dbReference>
<dbReference type="EMBL" id="MU857602">
    <property type="protein sequence ID" value="KAK4252100.1"/>
    <property type="molecule type" value="Genomic_DNA"/>
</dbReference>
<dbReference type="GO" id="GO:0051539">
    <property type="term" value="F:4 iron, 4 sulfur cluster binding"/>
    <property type="evidence" value="ECO:0007669"/>
    <property type="project" value="UniProtKB-KW"/>
</dbReference>
<evidence type="ECO:0000256" key="5">
    <source>
        <dbReference type="ARBA" id="ARBA00009862"/>
    </source>
</evidence>
<dbReference type="Gene3D" id="3.20.20.70">
    <property type="entry name" value="Aldolase class I"/>
    <property type="match status" value="1"/>
</dbReference>
<evidence type="ECO:0000256" key="2">
    <source>
        <dbReference type="ARBA" id="ARBA00001966"/>
    </source>
</evidence>
<keyword evidence="15" id="KW-0456">Lyase</keyword>
<evidence type="ECO:0000313" key="20">
    <source>
        <dbReference type="Proteomes" id="UP001303647"/>
    </source>
</evidence>
<organism evidence="19 20">
    <name type="scientific">Corynascus novoguineensis</name>
    <dbReference type="NCBI Taxonomy" id="1126955"/>
    <lineage>
        <taxon>Eukaryota</taxon>
        <taxon>Fungi</taxon>
        <taxon>Dikarya</taxon>
        <taxon>Ascomycota</taxon>
        <taxon>Pezizomycotina</taxon>
        <taxon>Sordariomycetes</taxon>
        <taxon>Sordariomycetidae</taxon>
        <taxon>Sordariales</taxon>
        <taxon>Chaetomiaceae</taxon>
        <taxon>Corynascus</taxon>
    </lineage>
</organism>
<dbReference type="Gene3D" id="3.30.70.640">
    <property type="entry name" value="Molybdopterin cofactor biosynthesis C (MoaC) domain"/>
    <property type="match status" value="1"/>
</dbReference>
<dbReference type="Pfam" id="PF04055">
    <property type="entry name" value="Radical_SAM"/>
    <property type="match status" value="1"/>
</dbReference>
<dbReference type="Pfam" id="PF06463">
    <property type="entry name" value="Mob_synth_C"/>
    <property type="match status" value="1"/>
</dbReference>
<evidence type="ECO:0000256" key="11">
    <source>
        <dbReference type="ARBA" id="ARBA00023014"/>
    </source>
</evidence>
<keyword evidence="11" id="KW-0411">Iron-sulfur</keyword>
<keyword evidence="12" id="KW-0496">Mitochondrion</keyword>
<evidence type="ECO:0000256" key="13">
    <source>
        <dbReference type="ARBA" id="ARBA00023134"/>
    </source>
</evidence>
<dbReference type="GO" id="GO:0061799">
    <property type="term" value="F:cyclic pyranopterin monophosphate synthase activity"/>
    <property type="evidence" value="ECO:0007669"/>
    <property type="project" value="UniProtKB-EC"/>
</dbReference>
<gene>
    <name evidence="19" type="ORF">C7999DRAFT_37078</name>
</gene>
<dbReference type="InterPro" id="IPR036522">
    <property type="entry name" value="MoaC_sf"/>
</dbReference>
<evidence type="ECO:0000256" key="8">
    <source>
        <dbReference type="ARBA" id="ARBA00022723"/>
    </source>
</evidence>
<proteinExistence type="inferred from homology"/>
<comment type="cofactor">
    <cofactor evidence="2">
        <name>[4Fe-4S] cluster</name>
        <dbReference type="ChEBI" id="CHEBI:49883"/>
    </cofactor>
</comment>
<keyword evidence="8" id="KW-0479">Metal-binding</keyword>
<dbReference type="Pfam" id="PF01967">
    <property type="entry name" value="MoaC"/>
    <property type="match status" value="1"/>
</dbReference>
<dbReference type="GO" id="GO:0046872">
    <property type="term" value="F:metal ion binding"/>
    <property type="evidence" value="ECO:0007669"/>
    <property type="project" value="UniProtKB-KW"/>
</dbReference>
<accession>A0AAN7D1S1</accession>
<evidence type="ECO:0000256" key="9">
    <source>
        <dbReference type="ARBA" id="ARBA00022741"/>
    </source>
</evidence>
<evidence type="ECO:0000256" key="16">
    <source>
        <dbReference type="ARBA" id="ARBA00048697"/>
    </source>
</evidence>
<dbReference type="InterPro" id="IPR010505">
    <property type="entry name" value="MoaA_twitch"/>
</dbReference>
<keyword evidence="6" id="KW-0004">4Fe-4S</keyword>
<dbReference type="InterPro" id="IPR002820">
    <property type="entry name" value="Mopterin_CF_biosynth-C_dom"/>
</dbReference>
<comment type="caution">
    <text evidence="19">The sequence shown here is derived from an EMBL/GenBank/DDBJ whole genome shotgun (WGS) entry which is preliminary data.</text>
</comment>
<dbReference type="SUPFAM" id="SSF55040">
    <property type="entry name" value="Molybdenum cofactor biosynthesis protein C, MoaC"/>
    <property type="match status" value="1"/>
</dbReference>
<comment type="catalytic activity">
    <reaction evidence="16">
        <text>GTP + AH2 + S-adenosyl-L-methionine = (8S)-3',8-cyclo-7,8-dihydroguanosine 5'-triphosphate + 5'-deoxyadenosine + L-methionine + A + H(+)</text>
        <dbReference type="Rhea" id="RHEA:49576"/>
        <dbReference type="ChEBI" id="CHEBI:13193"/>
        <dbReference type="ChEBI" id="CHEBI:15378"/>
        <dbReference type="ChEBI" id="CHEBI:17319"/>
        <dbReference type="ChEBI" id="CHEBI:17499"/>
        <dbReference type="ChEBI" id="CHEBI:37565"/>
        <dbReference type="ChEBI" id="CHEBI:57844"/>
        <dbReference type="ChEBI" id="CHEBI:59789"/>
        <dbReference type="ChEBI" id="CHEBI:131766"/>
        <dbReference type="EC" id="4.1.99.22"/>
    </reaction>
</comment>
<dbReference type="GO" id="GO:0005525">
    <property type="term" value="F:GTP binding"/>
    <property type="evidence" value="ECO:0007669"/>
    <property type="project" value="UniProtKB-KW"/>
</dbReference>
<comment type="pathway">
    <text evidence="3">Cofactor biosynthesis; molybdopterin biosynthesis.</text>
</comment>
<feature type="region of interest" description="Disordered" evidence="17">
    <location>
        <begin position="633"/>
        <end position="666"/>
    </location>
</feature>
<dbReference type="GO" id="GO:0006777">
    <property type="term" value="P:Mo-molybdopterin cofactor biosynthetic process"/>
    <property type="evidence" value="ECO:0007669"/>
    <property type="project" value="UniProtKB-KW"/>
</dbReference>
<evidence type="ECO:0000313" key="19">
    <source>
        <dbReference type="EMBL" id="KAK4252100.1"/>
    </source>
</evidence>
<dbReference type="InterPro" id="IPR013483">
    <property type="entry name" value="MoaA"/>
</dbReference>
<dbReference type="InterPro" id="IPR000385">
    <property type="entry name" value="MoaA_NifB_PqqE_Fe-S-bd_CS"/>
</dbReference>
<evidence type="ECO:0000256" key="12">
    <source>
        <dbReference type="ARBA" id="ARBA00023128"/>
    </source>
</evidence>
<dbReference type="SFLD" id="SFLDS00029">
    <property type="entry name" value="Radical_SAM"/>
    <property type="match status" value="1"/>
</dbReference>
<dbReference type="CDD" id="cd21117">
    <property type="entry name" value="Twitch_MoaA"/>
    <property type="match status" value="1"/>
</dbReference>
<protein>
    <recommendedName>
        <fullName evidence="18">Radical SAM core domain-containing protein</fullName>
    </recommendedName>
</protein>
<dbReference type="CDD" id="cd01420">
    <property type="entry name" value="MoaC_PE"/>
    <property type="match status" value="1"/>
</dbReference>
<evidence type="ECO:0000256" key="4">
    <source>
        <dbReference type="ARBA" id="ARBA00008484"/>
    </source>
</evidence>
<name>A0AAN7D1S1_9PEZI</name>
<dbReference type="PANTHER" id="PTHR22960">
    <property type="entry name" value="MOLYBDOPTERIN COFACTOR SYNTHESIS PROTEIN A"/>
    <property type="match status" value="1"/>
</dbReference>
<comment type="catalytic activity">
    <reaction evidence="1">
        <text>(8S)-3',8-cyclo-7,8-dihydroguanosine 5'-triphosphate = cyclic pyranopterin phosphate + diphosphate</text>
        <dbReference type="Rhea" id="RHEA:49580"/>
        <dbReference type="ChEBI" id="CHEBI:33019"/>
        <dbReference type="ChEBI" id="CHEBI:59648"/>
        <dbReference type="ChEBI" id="CHEBI:131766"/>
        <dbReference type="EC" id="4.6.1.17"/>
    </reaction>
</comment>
<feature type="region of interest" description="Disordered" evidence="17">
    <location>
        <begin position="520"/>
        <end position="566"/>
    </location>
</feature>
<dbReference type="Proteomes" id="UP001303647">
    <property type="component" value="Unassembled WGS sequence"/>
</dbReference>
<evidence type="ECO:0000256" key="6">
    <source>
        <dbReference type="ARBA" id="ARBA00022485"/>
    </source>
</evidence>
<dbReference type="InterPro" id="IPR058240">
    <property type="entry name" value="rSAM_sf"/>
</dbReference>
<dbReference type="CDD" id="cd01335">
    <property type="entry name" value="Radical_SAM"/>
    <property type="match status" value="1"/>
</dbReference>
<dbReference type="GO" id="GO:0061798">
    <property type="term" value="F:GTP 3',8'-cyclase activity"/>
    <property type="evidence" value="ECO:0007669"/>
    <property type="project" value="UniProtKB-EC"/>
</dbReference>
<evidence type="ECO:0000256" key="7">
    <source>
        <dbReference type="ARBA" id="ARBA00022691"/>
    </source>
</evidence>
<dbReference type="HAMAP" id="MF_01224_B">
    <property type="entry name" value="MoaC_B"/>
    <property type="match status" value="1"/>
</dbReference>
<sequence>MAATMRPVTRSLRSGAGALRATPRNWWPSWQPTRLASGAAVAQAPEPSPPPSTRMLPTTGAPGPLHAQDPEDSARLPVHPTRSWRDRIRDAKPFSDFLTDTFHRQHDYLRISVTERCNLRCLYCMPEEGVPLSPSRELLTTPEIVMLSSLFVSQGVTKIRLTGGEPTVRRDIVPLMQQIGALRVHGLRELCLTTNGLSLHRKLEPMVEAGLTGVNLSLDTLDPWQFQLMTRRAGFSAVQKTINRIFELNRAGAGIKFKINCVVMRGLNDREILPFVELTRDKDVEVRFIEYMPFDGNKWNEGKMFSYQEMLDLIRTRYPDLRRVKGHKNDTSKTFEVPGFTGRLGFITSMTHNFCGTCNRLRITSDGNLKVCLFGNAEVSLRDIIRKVNNGEPIDESAFKTLEHAALARTENLPNPDSQPLVVPNSDELLNVIGMAVKRKKEKHAGIGELEHMKNRPMILIDSPTLSLRRTRSHVHWHRVGLSSRPFPSAHLPDFMNFSHTIITSSSSSSSSAYQHRLFSNSVRRNNDDSNSGKEEDKALGHSPKLTHVTPSGSAHMVSISDKTPTRRTAQAKCAVRFSSPLALALIRDNQIKKGDVLGVARIAGIMAAKRTPDLIPLCHPVALTHAEVELALPPPPKERNRDTVATPEESGIGSRDQQRVDEYESGKQEIEITATVSCDGKTGVEMEALTAAGAAALTVYDMCKAVDKGMVIEGLRVVLKEGGRSGRWVEGENSA</sequence>
<dbReference type="SFLD" id="SFLDG01386">
    <property type="entry name" value="main_SPASM_domain-containing"/>
    <property type="match status" value="1"/>
</dbReference>
<dbReference type="InterPro" id="IPR013785">
    <property type="entry name" value="Aldolase_TIM"/>
</dbReference>
<keyword evidence="7" id="KW-0949">S-adenosyl-L-methionine</keyword>
<reference evidence="19" key="1">
    <citation type="journal article" date="2023" name="Mol. Phylogenet. Evol.">
        <title>Genome-scale phylogeny and comparative genomics of the fungal order Sordariales.</title>
        <authorList>
            <person name="Hensen N."/>
            <person name="Bonometti L."/>
            <person name="Westerberg I."/>
            <person name="Brannstrom I.O."/>
            <person name="Guillou S."/>
            <person name="Cros-Aarteil S."/>
            <person name="Calhoun S."/>
            <person name="Haridas S."/>
            <person name="Kuo A."/>
            <person name="Mondo S."/>
            <person name="Pangilinan J."/>
            <person name="Riley R."/>
            <person name="LaButti K."/>
            <person name="Andreopoulos B."/>
            <person name="Lipzen A."/>
            <person name="Chen C."/>
            <person name="Yan M."/>
            <person name="Daum C."/>
            <person name="Ng V."/>
            <person name="Clum A."/>
            <person name="Steindorff A."/>
            <person name="Ohm R.A."/>
            <person name="Martin F."/>
            <person name="Silar P."/>
            <person name="Natvig D.O."/>
            <person name="Lalanne C."/>
            <person name="Gautier V."/>
            <person name="Ament-Velasquez S.L."/>
            <person name="Kruys A."/>
            <person name="Hutchinson M.I."/>
            <person name="Powell A.J."/>
            <person name="Barry K."/>
            <person name="Miller A.N."/>
            <person name="Grigoriev I.V."/>
            <person name="Debuchy R."/>
            <person name="Gladieux P."/>
            <person name="Hiltunen Thoren M."/>
            <person name="Johannesson H."/>
        </authorList>
    </citation>
    <scope>NUCLEOTIDE SEQUENCE</scope>
    <source>
        <strain evidence="19">CBS 359.72</strain>
    </source>
</reference>
<feature type="compositionally biased region" description="Basic and acidic residues" evidence="17">
    <location>
        <begin position="657"/>
        <end position="666"/>
    </location>
</feature>
<comment type="similarity">
    <text evidence="5">In the N-terminal section; belongs to the radical SAM superfamily. MoaA family.</text>
</comment>